<dbReference type="InterPro" id="IPR022383">
    <property type="entry name" value="Lactate/malate_DH_C"/>
</dbReference>
<dbReference type="InterPro" id="IPR001557">
    <property type="entry name" value="L-lactate/malate_DH"/>
</dbReference>
<dbReference type="HAMAP" id="MF_00487">
    <property type="entry name" value="Malate_dehydrog_3"/>
    <property type="match status" value="1"/>
</dbReference>
<proteinExistence type="inferred from homology"/>
<dbReference type="AlphaFoldDB" id="A0A6J4QVP5"/>
<evidence type="ECO:0000256" key="6">
    <source>
        <dbReference type="HAMAP-Rule" id="MF_00487"/>
    </source>
</evidence>
<dbReference type="PANTHER" id="PTHR43128">
    <property type="entry name" value="L-2-HYDROXYCARBOXYLATE DEHYDROGENASE (NAD(P)(+))"/>
    <property type="match status" value="1"/>
</dbReference>
<dbReference type="InterPro" id="IPR001236">
    <property type="entry name" value="Lactate/malate_DH_N"/>
</dbReference>
<dbReference type="Pfam" id="PF00056">
    <property type="entry name" value="Ldh_1_N"/>
    <property type="match status" value="1"/>
</dbReference>
<comment type="similarity">
    <text evidence="1">Belongs to the LDH/MDH superfamily. LDH family.</text>
</comment>
<dbReference type="PIRSF" id="PIRSF000102">
    <property type="entry name" value="Lac_mal_DH"/>
    <property type="match status" value="1"/>
</dbReference>
<dbReference type="NCBIfam" id="NF004863">
    <property type="entry name" value="PRK06223.1"/>
    <property type="match status" value="1"/>
</dbReference>
<feature type="binding site" evidence="6 8">
    <location>
        <position position="84"/>
    </location>
    <ligand>
        <name>substrate</name>
    </ligand>
</feature>
<dbReference type="InterPro" id="IPR015955">
    <property type="entry name" value="Lactate_DH/Glyco_Ohase_4_C"/>
</dbReference>
<name>A0A6J4QVP5_9ACTN</name>
<dbReference type="SUPFAM" id="SSF56327">
    <property type="entry name" value="LDH C-terminal domain-like"/>
    <property type="match status" value="1"/>
</dbReference>
<comment type="similarity">
    <text evidence="6">Belongs to the LDH/MDH superfamily. MDH type 3 family.</text>
</comment>
<sequence>MAGKSKVTIVGAGNIGGTMALHMAMRNYADVVLVDIIEGLPQGKALDILESGPIIGYDSKVVGTNGYEETAGSDVVIITSGKPRQPGMSRTDLLNENQEIVGSVTEQVAQHSPDCKIIVMANPLDAMCHVAMETSGFPRERVIGQAGVLDTARYRTFIAQELAVSVRDVFALVLGGHGDTMVPLPSMATVNGVAITQLLSQDRVDAIVQRTRGGGGEIVELLGSGSAFYAPAAAAIEMVDAVLLDQKRILPCAAYLQGEYGLNDLFVGVPVKLGAGGIEEVIELDLSDDERDQLEHSANDVREMVEVLHS</sequence>
<evidence type="ECO:0000256" key="5">
    <source>
        <dbReference type="ARBA" id="ARBA00049258"/>
    </source>
</evidence>
<dbReference type="Gene3D" id="3.90.110.10">
    <property type="entry name" value="Lactate dehydrogenase/glycoside hydrolase, family 4, C-terminal"/>
    <property type="match status" value="1"/>
</dbReference>
<evidence type="ECO:0000259" key="10">
    <source>
        <dbReference type="Pfam" id="PF00056"/>
    </source>
</evidence>
<dbReference type="InterPro" id="IPR036291">
    <property type="entry name" value="NAD(P)-bd_dom_sf"/>
</dbReference>
<evidence type="ECO:0000256" key="9">
    <source>
        <dbReference type="PIRSR" id="PIRSR000102-3"/>
    </source>
</evidence>
<dbReference type="InterPro" id="IPR011275">
    <property type="entry name" value="Malate_DH_type3"/>
</dbReference>
<gene>
    <name evidence="6" type="primary">mdh</name>
    <name evidence="12" type="ORF">AVDCRST_MAG78-3700</name>
</gene>
<dbReference type="SUPFAM" id="SSF51735">
    <property type="entry name" value="NAD(P)-binding Rossmann-fold domains"/>
    <property type="match status" value="1"/>
</dbReference>
<dbReference type="GO" id="GO:0006099">
    <property type="term" value="P:tricarboxylic acid cycle"/>
    <property type="evidence" value="ECO:0007669"/>
    <property type="project" value="UniProtKB-UniRule"/>
</dbReference>
<evidence type="ECO:0000256" key="4">
    <source>
        <dbReference type="ARBA" id="ARBA00023027"/>
    </source>
</evidence>
<dbReference type="EC" id="1.1.1.37" evidence="6"/>
<comment type="catalytic activity">
    <reaction evidence="6">
        <text>(S)-malate + NAD(+) = oxaloacetate + NADH + H(+)</text>
        <dbReference type="Rhea" id="RHEA:21432"/>
        <dbReference type="ChEBI" id="CHEBI:15378"/>
        <dbReference type="ChEBI" id="CHEBI:15589"/>
        <dbReference type="ChEBI" id="CHEBI:16452"/>
        <dbReference type="ChEBI" id="CHEBI:57540"/>
        <dbReference type="ChEBI" id="CHEBI:57945"/>
        <dbReference type="EC" id="1.1.1.37"/>
    </reaction>
</comment>
<feature type="binding site" evidence="6 9">
    <location>
        <position position="35"/>
    </location>
    <ligand>
        <name>NAD(+)</name>
        <dbReference type="ChEBI" id="CHEBI:57540"/>
    </ligand>
</feature>
<feature type="binding site" evidence="6 8">
    <location>
        <position position="122"/>
    </location>
    <ligand>
        <name>substrate</name>
    </ligand>
</feature>
<reference evidence="12" key="1">
    <citation type="submission" date="2020-02" db="EMBL/GenBank/DDBJ databases">
        <authorList>
            <person name="Meier V. D."/>
        </authorList>
    </citation>
    <scope>NUCLEOTIDE SEQUENCE</scope>
    <source>
        <strain evidence="12">AVDCRST_MAG78</strain>
    </source>
</reference>
<accession>A0A6J4QVP5</accession>
<evidence type="ECO:0000313" key="12">
    <source>
        <dbReference type="EMBL" id="CAA9453528.1"/>
    </source>
</evidence>
<dbReference type="PANTHER" id="PTHR43128:SF16">
    <property type="entry name" value="L-LACTATE DEHYDROGENASE"/>
    <property type="match status" value="1"/>
</dbReference>
<protein>
    <recommendedName>
        <fullName evidence="6">Malate dehydrogenase</fullName>
        <ecNumber evidence="6">1.1.1.37</ecNumber>
    </recommendedName>
</protein>
<keyword evidence="4 6" id="KW-0520">NAD</keyword>
<dbReference type="NCBIfam" id="TIGR01763">
    <property type="entry name" value="MalateDH_bact"/>
    <property type="match status" value="1"/>
</dbReference>
<dbReference type="GO" id="GO:0004459">
    <property type="term" value="F:L-lactate dehydrogenase (NAD+) activity"/>
    <property type="evidence" value="ECO:0007669"/>
    <property type="project" value="UniProtKB-EC"/>
</dbReference>
<feature type="domain" description="Lactate/malate dehydrogenase C-terminal" evidence="11">
    <location>
        <begin position="149"/>
        <end position="305"/>
    </location>
</feature>
<feature type="binding site" evidence="6 8">
    <location>
        <position position="153"/>
    </location>
    <ligand>
        <name>substrate</name>
    </ligand>
</feature>
<feature type="binding site" evidence="6 8">
    <location>
        <position position="90"/>
    </location>
    <ligand>
        <name>substrate</name>
    </ligand>
</feature>
<evidence type="ECO:0000256" key="3">
    <source>
        <dbReference type="ARBA" id="ARBA00023002"/>
    </source>
</evidence>
<evidence type="ECO:0000256" key="8">
    <source>
        <dbReference type="PIRSR" id="PIRSR000102-2"/>
    </source>
</evidence>
<organism evidence="12">
    <name type="scientific">uncultured Rubrobacteraceae bacterium</name>
    <dbReference type="NCBI Taxonomy" id="349277"/>
    <lineage>
        <taxon>Bacteria</taxon>
        <taxon>Bacillati</taxon>
        <taxon>Actinomycetota</taxon>
        <taxon>Rubrobacteria</taxon>
        <taxon>Rubrobacterales</taxon>
        <taxon>Rubrobacteraceae</taxon>
        <taxon>environmental samples</taxon>
    </lineage>
</organism>
<keyword evidence="2 6" id="KW-0816">Tricarboxylic acid cycle</keyword>
<dbReference type="FunFam" id="3.40.50.720:FF:000018">
    <property type="entry name" value="Malate dehydrogenase"/>
    <property type="match status" value="1"/>
</dbReference>
<feature type="binding site" evidence="6 9">
    <location>
        <position position="97"/>
    </location>
    <ligand>
        <name>NAD(+)</name>
        <dbReference type="ChEBI" id="CHEBI:57540"/>
    </ligand>
</feature>
<dbReference type="FunFam" id="3.90.110.10:FF:000004">
    <property type="entry name" value="Malate dehydrogenase"/>
    <property type="match status" value="1"/>
</dbReference>
<dbReference type="PRINTS" id="PR00086">
    <property type="entry name" value="LLDHDRGNASE"/>
</dbReference>
<evidence type="ECO:0000259" key="11">
    <source>
        <dbReference type="Pfam" id="PF02866"/>
    </source>
</evidence>
<feature type="active site" description="Proton acceptor" evidence="6 7">
    <location>
        <position position="177"/>
    </location>
</feature>
<feature type="binding site" evidence="6 9">
    <location>
        <begin position="11"/>
        <end position="16"/>
    </location>
    <ligand>
        <name>NAD(+)</name>
        <dbReference type="ChEBI" id="CHEBI:57540"/>
    </ligand>
</feature>
<feature type="domain" description="Lactate/malate dehydrogenase N-terminal" evidence="10">
    <location>
        <begin position="6"/>
        <end position="144"/>
    </location>
</feature>
<feature type="binding site" evidence="9">
    <location>
        <begin position="120"/>
        <end position="122"/>
    </location>
    <ligand>
        <name>NAD(+)</name>
        <dbReference type="ChEBI" id="CHEBI:57540"/>
    </ligand>
</feature>
<dbReference type="GO" id="GO:0030060">
    <property type="term" value="F:L-malate dehydrogenase (NAD+) activity"/>
    <property type="evidence" value="ECO:0007669"/>
    <property type="project" value="UniProtKB-UniRule"/>
</dbReference>
<comment type="function">
    <text evidence="6">Catalyzes the reversible oxidation of malate to oxaloacetate.</text>
</comment>
<dbReference type="CDD" id="cd01339">
    <property type="entry name" value="LDH-like_MDH"/>
    <property type="match status" value="1"/>
</dbReference>
<dbReference type="GO" id="GO:0006089">
    <property type="term" value="P:lactate metabolic process"/>
    <property type="evidence" value="ECO:0007669"/>
    <property type="project" value="TreeGrafter"/>
</dbReference>
<comment type="catalytic activity">
    <reaction evidence="5">
        <text>(S)-lactate + NAD(+) = pyruvate + NADH + H(+)</text>
        <dbReference type="Rhea" id="RHEA:23444"/>
        <dbReference type="ChEBI" id="CHEBI:15361"/>
        <dbReference type="ChEBI" id="CHEBI:15378"/>
        <dbReference type="ChEBI" id="CHEBI:16651"/>
        <dbReference type="ChEBI" id="CHEBI:57540"/>
        <dbReference type="ChEBI" id="CHEBI:57945"/>
        <dbReference type="EC" id="1.1.1.27"/>
    </reaction>
</comment>
<evidence type="ECO:0000256" key="2">
    <source>
        <dbReference type="ARBA" id="ARBA00022532"/>
    </source>
</evidence>
<keyword evidence="3 6" id="KW-0560">Oxidoreductase</keyword>
<evidence type="ECO:0000256" key="7">
    <source>
        <dbReference type="PIRSR" id="PIRSR000102-1"/>
    </source>
</evidence>
<dbReference type="Pfam" id="PF02866">
    <property type="entry name" value="Ldh_1_C"/>
    <property type="match status" value="1"/>
</dbReference>
<dbReference type="Gene3D" id="3.40.50.720">
    <property type="entry name" value="NAD(P)-binding Rossmann-like Domain"/>
    <property type="match status" value="1"/>
</dbReference>
<evidence type="ECO:0000256" key="1">
    <source>
        <dbReference type="ARBA" id="ARBA00006054"/>
    </source>
</evidence>
<dbReference type="EMBL" id="CADCVB010000242">
    <property type="protein sequence ID" value="CAA9453528.1"/>
    <property type="molecule type" value="Genomic_DNA"/>
</dbReference>
<comment type="caution">
    <text evidence="6">Lacks conserved residue(s) required for the propagation of feature annotation.</text>
</comment>